<name>A0AAD5XR23_9FUNG</name>
<dbReference type="InterPro" id="IPR028375">
    <property type="entry name" value="KA1/Ssp2_C"/>
</dbReference>
<dbReference type="GO" id="GO:0005524">
    <property type="term" value="F:ATP binding"/>
    <property type="evidence" value="ECO:0007669"/>
    <property type="project" value="UniProtKB-UniRule"/>
</dbReference>
<keyword evidence="5 10" id="KW-0547">Nucleotide-binding</keyword>
<feature type="domain" description="KA1" evidence="13">
    <location>
        <begin position="806"/>
        <end position="855"/>
    </location>
</feature>
<feature type="compositionally biased region" description="Low complexity" evidence="11">
    <location>
        <begin position="614"/>
        <end position="628"/>
    </location>
</feature>
<dbReference type="PANTHER" id="PTHR24346:SF82">
    <property type="entry name" value="KP78A-RELATED"/>
    <property type="match status" value="1"/>
</dbReference>
<keyword evidence="3" id="KW-0723">Serine/threonine-protein kinase</keyword>
<dbReference type="FunFam" id="3.30.200.20:FF:000003">
    <property type="entry name" value="Non-specific serine/threonine protein kinase"/>
    <property type="match status" value="1"/>
</dbReference>
<evidence type="ECO:0000259" key="13">
    <source>
        <dbReference type="PROSITE" id="PS50032"/>
    </source>
</evidence>
<dbReference type="PROSITE" id="PS50032">
    <property type="entry name" value="KA1"/>
    <property type="match status" value="1"/>
</dbReference>
<feature type="region of interest" description="Disordered" evidence="11">
    <location>
        <begin position="1"/>
        <end position="69"/>
    </location>
</feature>
<feature type="compositionally biased region" description="Polar residues" evidence="11">
    <location>
        <begin position="60"/>
        <end position="69"/>
    </location>
</feature>
<dbReference type="SMART" id="SM00220">
    <property type="entry name" value="S_TKc"/>
    <property type="match status" value="1"/>
</dbReference>
<evidence type="ECO:0000256" key="11">
    <source>
        <dbReference type="SAM" id="MobiDB-lite"/>
    </source>
</evidence>
<evidence type="ECO:0000256" key="4">
    <source>
        <dbReference type="ARBA" id="ARBA00022679"/>
    </source>
</evidence>
<evidence type="ECO:0000256" key="6">
    <source>
        <dbReference type="ARBA" id="ARBA00022777"/>
    </source>
</evidence>
<evidence type="ECO:0000259" key="12">
    <source>
        <dbReference type="PROSITE" id="PS50011"/>
    </source>
</evidence>
<proteinExistence type="inferred from homology"/>
<dbReference type="EC" id="2.7.11.1" evidence="2"/>
<accession>A0AAD5XR23</accession>
<feature type="region of interest" description="Disordered" evidence="11">
    <location>
        <begin position="491"/>
        <end position="697"/>
    </location>
</feature>
<comment type="similarity">
    <text evidence="1">Belongs to the protein kinase superfamily. CAMK Ser/Thr protein kinase family. NIM1 subfamily.</text>
</comment>
<dbReference type="PROSITE" id="PS00108">
    <property type="entry name" value="PROTEIN_KINASE_ST"/>
    <property type="match status" value="1"/>
</dbReference>
<dbReference type="PANTHER" id="PTHR24346">
    <property type="entry name" value="MAP/MICROTUBULE AFFINITY-REGULATING KINASE"/>
    <property type="match status" value="1"/>
</dbReference>
<evidence type="ECO:0000256" key="3">
    <source>
        <dbReference type="ARBA" id="ARBA00022527"/>
    </source>
</evidence>
<dbReference type="Gene3D" id="3.30.310.80">
    <property type="entry name" value="Kinase associated domain 1, KA1"/>
    <property type="match status" value="1"/>
</dbReference>
<evidence type="ECO:0000313" key="15">
    <source>
        <dbReference type="Proteomes" id="UP001212152"/>
    </source>
</evidence>
<feature type="region of interest" description="Disordered" evidence="11">
    <location>
        <begin position="411"/>
        <end position="441"/>
    </location>
</feature>
<dbReference type="InterPro" id="IPR001772">
    <property type="entry name" value="KA1_dom"/>
</dbReference>
<keyword evidence="6" id="KW-0418">Kinase</keyword>
<dbReference type="FunFam" id="1.10.510.10:FF:000592">
    <property type="entry name" value="CAMK family protein kinase"/>
    <property type="match status" value="1"/>
</dbReference>
<dbReference type="Proteomes" id="UP001212152">
    <property type="component" value="Unassembled WGS sequence"/>
</dbReference>
<dbReference type="FunFam" id="3.30.310.80:FF:000011">
    <property type="entry name" value="Non-specific serine/threonine protein kinase"/>
    <property type="match status" value="1"/>
</dbReference>
<dbReference type="Pfam" id="PF02149">
    <property type="entry name" value="KA1"/>
    <property type="match status" value="1"/>
</dbReference>
<dbReference type="AlphaFoldDB" id="A0AAD5XR23"/>
<evidence type="ECO:0000256" key="5">
    <source>
        <dbReference type="ARBA" id="ARBA00022741"/>
    </source>
</evidence>
<dbReference type="InterPro" id="IPR000719">
    <property type="entry name" value="Prot_kinase_dom"/>
</dbReference>
<dbReference type="SUPFAM" id="SSF103243">
    <property type="entry name" value="KA1-like"/>
    <property type="match status" value="1"/>
</dbReference>
<protein>
    <recommendedName>
        <fullName evidence="2">non-specific serine/threonine protein kinase</fullName>
        <ecNumber evidence="2">2.7.11.1</ecNumber>
    </recommendedName>
</protein>
<dbReference type="GO" id="GO:0004674">
    <property type="term" value="F:protein serine/threonine kinase activity"/>
    <property type="evidence" value="ECO:0007669"/>
    <property type="project" value="UniProtKB-KW"/>
</dbReference>
<dbReference type="Gene3D" id="1.10.510.10">
    <property type="entry name" value="Transferase(Phosphotransferase) domain 1"/>
    <property type="match status" value="1"/>
</dbReference>
<gene>
    <name evidence="14" type="ORF">HDU87_000061</name>
</gene>
<evidence type="ECO:0000256" key="7">
    <source>
        <dbReference type="ARBA" id="ARBA00022840"/>
    </source>
</evidence>
<dbReference type="InterPro" id="IPR008271">
    <property type="entry name" value="Ser/Thr_kinase_AS"/>
</dbReference>
<dbReference type="Pfam" id="PF00069">
    <property type="entry name" value="Pkinase"/>
    <property type="match status" value="1"/>
</dbReference>
<dbReference type="EMBL" id="JADGJQ010000001">
    <property type="protein sequence ID" value="KAJ3185440.1"/>
    <property type="molecule type" value="Genomic_DNA"/>
</dbReference>
<dbReference type="InterPro" id="IPR011009">
    <property type="entry name" value="Kinase-like_dom_sf"/>
</dbReference>
<comment type="catalytic activity">
    <reaction evidence="8">
        <text>L-threonyl-[protein] + ATP = O-phospho-L-threonyl-[protein] + ADP + H(+)</text>
        <dbReference type="Rhea" id="RHEA:46608"/>
        <dbReference type="Rhea" id="RHEA-COMP:11060"/>
        <dbReference type="Rhea" id="RHEA-COMP:11605"/>
        <dbReference type="ChEBI" id="CHEBI:15378"/>
        <dbReference type="ChEBI" id="CHEBI:30013"/>
        <dbReference type="ChEBI" id="CHEBI:30616"/>
        <dbReference type="ChEBI" id="CHEBI:61977"/>
        <dbReference type="ChEBI" id="CHEBI:456216"/>
        <dbReference type="EC" id="2.7.11.1"/>
    </reaction>
</comment>
<dbReference type="GO" id="GO:0005737">
    <property type="term" value="C:cytoplasm"/>
    <property type="evidence" value="ECO:0007669"/>
    <property type="project" value="TreeGrafter"/>
</dbReference>
<comment type="catalytic activity">
    <reaction evidence="9">
        <text>L-seryl-[protein] + ATP = O-phospho-L-seryl-[protein] + ADP + H(+)</text>
        <dbReference type="Rhea" id="RHEA:17989"/>
        <dbReference type="Rhea" id="RHEA-COMP:9863"/>
        <dbReference type="Rhea" id="RHEA-COMP:11604"/>
        <dbReference type="ChEBI" id="CHEBI:15378"/>
        <dbReference type="ChEBI" id="CHEBI:29999"/>
        <dbReference type="ChEBI" id="CHEBI:30616"/>
        <dbReference type="ChEBI" id="CHEBI:83421"/>
        <dbReference type="ChEBI" id="CHEBI:456216"/>
        <dbReference type="EC" id="2.7.11.1"/>
    </reaction>
</comment>
<reference evidence="14" key="1">
    <citation type="submission" date="2020-05" db="EMBL/GenBank/DDBJ databases">
        <title>Phylogenomic resolution of chytrid fungi.</title>
        <authorList>
            <person name="Stajich J.E."/>
            <person name="Amses K."/>
            <person name="Simmons R."/>
            <person name="Seto K."/>
            <person name="Myers J."/>
            <person name="Bonds A."/>
            <person name="Quandt C.A."/>
            <person name="Barry K."/>
            <person name="Liu P."/>
            <person name="Grigoriev I."/>
            <person name="Longcore J.E."/>
            <person name="James T.Y."/>
        </authorList>
    </citation>
    <scope>NUCLEOTIDE SEQUENCE</scope>
    <source>
        <strain evidence="14">JEL0379</strain>
    </source>
</reference>
<feature type="domain" description="Protein kinase" evidence="12">
    <location>
        <begin position="75"/>
        <end position="327"/>
    </location>
</feature>
<organism evidence="14 15">
    <name type="scientific">Geranomyces variabilis</name>
    <dbReference type="NCBI Taxonomy" id="109894"/>
    <lineage>
        <taxon>Eukaryota</taxon>
        <taxon>Fungi</taxon>
        <taxon>Fungi incertae sedis</taxon>
        <taxon>Chytridiomycota</taxon>
        <taxon>Chytridiomycota incertae sedis</taxon>
        <taxon>Chytridiomycetes</taxon>
        <taxon>Spizellomycetales</taxon>
        <taxon>Powellomycetaceae</taxon>
        <taxon>Geranomyces</taxon>
    </lineage>
</organism>
<feature type="region of interest" description="Disordered" evidence="11">
    <location>
        <begin position="716"/>
        <end position="750"/>
    </location>
</feature>
<feature type="binding site" evidence="10">
    <location>
        <position position="104"/>
    </location>
    <ligand>
        <name>ATP</name>
        <dbReference type="ChEBI" id="CHEBI:30616"/>
    </ligand>
</feature>
<dbReference type="CDD" id="cd12121">
    <property type="entry name" value="MARK_C_like"/>
    <property type="match status" value="1"/>
</dbReference>
<dbReference type="InterPro" id="IPR017441">
    <property type="entry name" value="Protein_kinase_ATP_BS"/>
</dbReference>
<dbReference type="SUPFAM" id="SSF56112">
    <property type="entry name" value="Protein kinase-like (PK-like)"/>
    <property type="match status" value="1"/>
</dbReference>
<evidence type="ECO:0000256" key="10">
    <source>
        <dbReference type="PROSITE-ProRule" id="PRU10141"/>
    </source>
</evidence>
<keyword evidence="4" id="KW-0808">Transferase</keyword>
<feature type="compositionally biased region" description="Basic residues" evidence="11">
    <location>
        <begin position="500"/>
        <end position="510"/>
    </location>
</feature>
<dbReference type="PROSITE" id="PS00107">
    <property type="entry name" value="PROTEIN_KINASE_ATP"/>
    <property type="match status" value="1"/>
</dbReference>
<evidence type="ECO:0000256" key="1">
    <source>
        <dbReference type="ARBA" id="ARBA00010791"/>
    </source>
</evidence>
<feature type="compositionally biased region" description="Low complexity" evidence="11">
    <location>
        <begin position="678"/>
        <end position="688"/>
    </location>
</feature>
<feature type="compositionally biased region" description="Gly residues" evidence="11">
    <location>
        <begin position="645"/>
        <end position="658"/>
    </location>
</feature>
<comment type="caution">
    <text evidence="14">The sequence shown here is derived from an EMBL/GenBank/DDBJ whole genome shotgun (WGS) entry which is preliminary data.</text>
</comment>
<keyword evidence="15" id="KW-1185">Reference proteome</keyword>
<feature type="compositionally biased region" description="Low complexity" evidence="11">
    <location>
        <begin position="29"/>
        <end position="53"/>
    </location>
</feature>
<dbReference type="CDD" id="cd14003">
    <property type="entry name" value="STKc_AMPK-like"/>
    <property type="match status" value="1"/>
</dbReference>
<evidence type="ECO:0000256" key="2">
    <source>
        <dbReference type="ARBA" id="ARBA00012513"/>
    </source>
</evidence>
<evidence type="ECO:0000313" key="14">
    <source>
        <dbReference type="EMBL" id="KAJ3185440.1"/>
    </source>
</evidence>
<evidence type="ECO:0000256" key="8">
    <source>
        <dbReference type="ARBA" id="ARBA00047899"/>
    </source>
</evidence>
<feature type="compositionally biased region" description="Basic and acidic residues" evidence="11">
    <location>
        <begin position="10"/>
        <end position="23"/>
    </location>
</feature>
<keyword evidence="7 10" id="KW-0067">ATP-binding</keyword>
<evidence type="ECO:0000256" key="9">
    <source>
        <dbReference type="ARBA" id="ARBA00048679"/>
    </source>
</evidence>
<dbReference type="GO" id="GO:0035556">
    <property type="term" value="P:intracellular signal transduction"/>
    <property type="evidence" value="ECO:0007669"/>
    <property type="project" value="TreeGrafter"/>
</dbReference>
<sequence length="855" mass="92413">MAQTQPRILDGLRDRREREQSRDQKRRSVSQQQQRGRTPSAAGAAATSASADVAPPPVLQSKQSPSLHQTSIGNYDYVRTIGEGSFAKVKLAVHRLTDEKVAIKVIDKDSLPDTYSLTHLHREAQIMRMLDHPNIVQLIEVMETKRELHLVLEYASGGEVLDYIVAHQRLKEPEARKFFHEVVSALKYCHERNIVHRDLKAENLLLDSDMHIKISDFGLSNIFDKRKQLTTCCGSPVYSAPELIEGRKYVGPEIDSWSLGVNLYAMVVGDLPFAEKELKKLYERILSGKYQVPDYVSPECRDLISKLLVLNPAKRYTSAQVLEHPWMLSMSQAPSLAWEENENGARVSGTTHSPAYVRPQKLPELDIDILQHMTMLNYDPEVAKQDILGGKFNQAAGTYYLLALKKRREANGKGADGASPPSEDAWQKAHKAAPRPAADDVTSDELALILIKAERTRVTNRMQEEHGGGGGGGAPFKQIRNRKDLISATDELGGSTQHRSLGRPRTHRPSAHQETAATHARGQKEARASQQLSAEIGGGGGAGEEGGHAPPPPQTAYGRGRRHSFSPGFSPGEVHVPPAALLSRNPSNQENLVARGGSSVAHGGGRPTELPTHGRSASTDASSTTGGRVPPLRHIIRSAAAQQPGSGGGGGGGSGSSGGAPTLPPIASEAANHHHASALHSALHSATAGKQPQPPAAAMAAAVSASASASASAAAPATNSYLRSHRPRSNTLPIDESLYMPSPPREGGATSGDAMRALLDDAEPRTIRFAFNCSTTTTLACDVLYTRLIDTLRVAGFTYVAEGFLCLCEAGDIRLEAEICKLPRLVMHGIRFKRISGDMWKYKEICQRIMDGLGL</sequence>
<dbReference type="PROSITE" id="PS50011">
    <property type="entry name" value="PROTEIN_KINASE_DOM"/>
    <property type="match status" value="1"/>
</dbReference>